<sequence>MIDPEGKDGGASRSNLKPMLLGAILGSGLTAGAFALASHRTLGSALRADRAPPNEKWSLGSVLGMAAETSQDFFTDPNFDFGETGEKWSDAMKPAASAVEAARGMIFGGKPDPPEVPQVIFVHDAVLDDFLGETLVMDAHAKGDINLLGSIVVNADSVPPTSFELVKQFRSAFYGSDAPTGNAVTLTEARLFNPFPIDYRRDSWKMHNLPVMQSIPPAEFLPSCIGSGDAWLEETLEAAADNSITLLQVATLTNLKTVFEKKPYLAKKVTKMVWMAGAIDVAGNLEERHWAGFPKMTKAMFDKWGCKTVGEPAPCQDPDSEYGRGFPEWNVWGDVPAVDYIFRTTDFPIYLAPLDLADQLPIPGEFMKTLDKAYTPKCNKMIYNALNVSYSTFAAPQPFYRLWDSSAVMYGLKPELFGEVETTELAVGTTWEYQGLLIRKSEAEMGMPPVEDFVDACVREGVHSPVAFREVNIVLGLAEPGNPQPIFDFAAESACAAESNKGLSAPTRG</sequence>
<dbReference type="InterPro" id="IPR036452">
    <property type="entry name" value="Ribo_hydro-like"/>
</dbReference>
<dbReference type="GeneID" id="17261666"/>
<dbReference type="HOGENOM" id="CLU_546836_0_0_1"/>
<proteinExistence type="inferred from homology"/>
<evidence type="ECO:0000313" key="7">
    <source>
        <dbReference type="Proteomes" id="UP000013827"/>
    </source>
</evidence>
<evidence type="ECO:0000259" key="5">
    <source>
        <dbReference type="Pfam" id="PF01156"/>
    </source>
</evidence>
<evidence type="ECO:0000256" key="4">
    <source>
        <dbReference type="SAM" id="Phobius"/>
    </source>
</evidence>
<dbReference type="GO" id="GO:0005829">
    <property type="term" value="C:cytosol"/>
    <property type="evidence" value="ECO:0007669"/>
    <property type="project" value="TreeGrafter"/>
</dbReference>
<dbReference type="Gene3D" id="3.90.245.10">
    <property type="entry name" value="Ribonucleoside hydrolase-like"/>
    <property type="match status" value="1"/>
</dbReference>
<dbReference type="InterPro" id="IPR001910">
    <property type="entry name" value="Inosine/uridine_hydrolase_dom"/>
</dbReference>
<protein>
    <recommendedName>
        <fullName evidence="5">Inosine/uridine-preferring nucleoside hydrolase domain-containing protein</fullName>
    </recommendedName>
</protein>
<comment type="similarity">
    <text evidence="1">Belongs to the IUNH family.</text>
</comment>
<dbReference type="EnsemblProtists" id="EOD15521">
    <property type="protein sequence ID" value="EOD15521"/>
    <property type="gene ID" value="EMIHUDRAFT_245784"/>
</dbReference>
<accession>A0A0D3IW86</accession>
<dbReference type="PaxDb" id="2903-EOD15521"/>
<reference evidence="7" key="1">
    <citation type="journal article" date="2013" name="Nature">
        <title>Pan genome of the phytoplankton Emiliania underpins its global distribution.</title>
        <authorList>
            <person name="Read B.A."/>
            <person name="Kegel J."/>
            <person name="Klute M.J."/>
            <person name="Kuo A."/>
            <person name="Lefebvre S.C."/>
            <person name="Maumus F."/>
            <person name="Mayer C."/>
            <person name="Miller J."/>
            <person name="Monier A."/>
            <person name="Salamov A."/>
            <person name="Young J."/>
            <person name="Aguilar M."/>
            <person name="Claverie J.M."/>
            <person name="Frickenhaus S."/>
            <person name="Gonzalez K."/>
            <person name="Herman E.K."/>
            <person name="Lin Y.C."/>
            <person name="Napier J."/>
            <person name="Ogata H."/>
            <person name="Sarno A.F."/>
            <person name="Shmutz J."/>
            <person name="Schroeder D."/>
            <person name="de Vargas C."/>
            <person name="Verret F."/>
            <person name="von Dassow P."/>
            <person name="Valentin K."/>
            <person name="Van de Peer Y."/>
            <person name="Wheeler G."/>
            <person name="Dacks J.B."/>
            <person name="Delwiche C.F."/>
            <person name="Dyhrman S.T."/>
            <person name="Glockner G."/>
            <person name="John U."/>
            <person name="Richards T."/>
            <person name="Worden A.Z."/>
            <person name="Zhang X."/>
            <person name="Grigoriev I.V."/>
            <person name="Allen A.E."/>
            <person name="Bidle K."/>
            <person name="Borodovsky M."/>
            <person name="Bowler C."/>
            <person name="Brownlee C."/>
            <person name="Cock J.M."/>
            <person name="Elias M."/>
            <person name="Gladyshev V.N."/>
            <person name="Groth M."/>
            <person name="Guda C."/>
            <person name="Hadaegh A."/>
            <person name="Iglesias-Rodriguez M.D."/>
            <person name="Jenkins J."/>
            <person name="Jones B.M."/>
            <person name="Lawson T."/>
            <person name="Leese F."/>
            <person name="Lindquist E."/>
            <person name="Lobanov A."/>
            <person name="Lomsadze A."/>
            <person name="Malik S.B."/>
            <person name="Marsh M.E."/>
            <person name="Mackinder L."/>
            <person name="Mock T."/>
            <person name="Mueller-Roeber B."/>
            <person name="Pagarete A."/>
            <person name="Parker M."/>
            <person name="Probert I."/>
            <person name="Quesneville H."/>
            <person name="Raines C."/>
            <person name="Rensing S.A."/>
            <person name="Riano-Pachon D.M."/>
            <person name="Richier S."/>
            <person name="Rokitta S."/>
            <person name="Shiraiwa Y."/>
            <person name="Soanes D.M."/>
            <person name="van der Giezen M."/>
            <person name="Wahlund T.M."/>
            <person name="Williams B."/>
            <person name="Wilson W."/>
            <person name="Wolfe G."/>
            <person name="Wurch L.L."/>
        </authorList>
    </citation>
    <scope>NUCLEOTIDE SEQUENCE</scope>
</reference>
<dbReference type="Pfam" id="PF01156">
    <property type="entry name" value="IU_nuc_hydro"/>
    <property type="match status" value="1"/>
</dbReference>
<name>A0A0D3IW86_EMIH1</name>
<evidence type="ECO:0000313" key="6">
    <source>
        <dbReference type="EnsemblProtists" id="EOD15521"/>
    </source>
</evidence>
<keyword evidence="2" id="KW-0378">Hydrolase</keyword>
<organism evidence="6 7">
    <name type="scientific">Emiliania huxleyi (strain CCMP1516)</name>
    <dbReference type="NCBI Taxonomy" id="280463"/>
    <lineage>
        <taxon>Eukaryota</taxon>
        <taxon>Haptista</taxon>
        <taxon>Haptophyta</taxon>
        <taxon>Prymnesiophyceae</taxon>
        <taxon>Isochrysidales</taxon>
        <taxon>Noelaerhabdaceae</taxon>
        <taxon>Emiliania</taxon>
    </lineage>
</organism>
<keyword evidence="3" id="KW-0326">Glycosidase</keyword>
<dbReference type="KEGG" id="ehx:EMIHUDRAFT_245784"/>
<feature type="domain" description="Inosine/uridine-preferring nucleoside hydrolase" evidence="5">
    <location>
        <begin position="120"/>
        <end position="430"/>
    </location>
</feature>
<feature type="transmembrane region" description="Helical" evidence="4">
    <location>
        <begin position="20"/>
        <end position="37"/>
    </location>
</feature>
<evidence type="ECO:0000256" key="3">
    <source>
        <dbReference type="ARBA" id="ARBA00023295"/>
    </source>
</evidence>
<dbReference type="InterPro" id="IPR023186">
    <property type="entry name" value="IUNH"/>
</dbReference>
<dbReference type="GO" id="GO:0008477">
    <property type="term" value="F:purine nucleosidase activity"/>
    <property type="evidence" value="ECO:0007669"/>
    <property type="project" value="TreeGrafter"/>
</dbReference>
<dbReference type="GO" id="GO:0006152">
    <property type="term" value="P:purine nucleoside catabolic process"/>
    <property type="evidence" value="ECO:0007669"/>
    <property type="project" value="TreeGrafter"/>
</dbReference>
<dbReference type="PANTHER" id="PTHR12304:SF46">
    <property type="entry name" value="INOSINE-ADENOSINE-GUANOSINE-NUCLEOSIDE HYDROLASE"/>
    <property type="match status" value="1"/>
</dbReference>
<dbReference type="Proteomes" id="UP000013827">
    <property type="component" value="Unassembled WGS sequence"/>
</dbReference>
<keyword evidence="7" id="KW-1185">Reference proteome</keyword>
<keyword evidence="4" id="KW-0472">Membrane</keyword>
<dbReference type="RefSeq" id="XP_005767950.1">
    <property type="nucleotide sequence ID" value="XM_005767893.1"/>
</dbReference>
<dbReference type="PANTHER" id="PTHR12304">
    <property type="entry name" value="INOSINE-URIDINE PREFERRING NUCLEOSIDE HYDROLASE"/>
    <property type="match status" value="1"/>
</dbReference>
<keyword evidence="4" id="KW-0812">Transmembrane</keyword>
<evidence type="ECO:0000256" key="2">
    <source>
        <dbReference type="ARBA" id="ARBA00022801"/>
    </source>
</evidence>
<reference evidence="6" key="2">
    <citation type="submission" date="2024-10" db="UniProtKB">
        <authorList>
            <consortium name="EnsemblProtists"/>
        </authorList>
    </citation>
    <scope>IDENTIFICATION</scope>
</reference>
<keyword evidence="4" id="KW-1133">Transmembrane helix</keyword>
<dbReference type="SUPFAM" id="SSF53590">
    <property type="entry name" value="Nucleoside hydrolase"/>
    <property type="match status" value="1"/>
</dbReference>
<evidence type="ECO:0000256" key="1">
    <source>
        <dbReference type="ARBA" id="ARBA00009176"/>
    </source>
</evidence>
<dbReference type="AlphaFoldDB" id="A0A0D3IW86"/>